<reference evidence="1 2" key="1">
    <citation type="submission" date="2023-03" db="EMBL/GenBank/DDBJ databases">
        <title>Genome insight into feeding habits of ladybird beetles.</title>
        <authorList>
            <person name="Li H.-S."/>
            <person name="Huang Y.-H."/>
            <person name="Pang H."/>
        </authorList>
    </citation>
    <scope>NUCLEOTIDE SEQUENCE [LARGE SCALE GENOMIC DNA]</scope>
    <source>
        <strain evidence="1">SYSU_2023b</strain>
        <tissue evidence="1">Whole body</tissue>
    </source>
</reference>
<evidence type="ECO:0000313" key="1">
    <source>
        <dbReference type="EMBL" id="KAK9874792.1"/>
    </source>
</evidence>
<dbReference type="EMBL" id="JARQZJ010000032">
    <property type="protein sequence ID" value="KAK9874792.1"/>
    <property type="molecule type" value="Genomic_DNA"/>
</dbReference>
<protein>
    <submittedName>
        <fullName evidence="1">Uncharacterized protein</fullName>
    </submittedName>
</protein>
<sequence>MWNFIKKQLKPQEESRNVVYDPDRAHGDEVVTLPRLLAPCSGVPLRNLKKSFNQISWGYVENENAMRISFFQRLMQECTNFVRQRPEEMKKVSSSVRPKKVTEQIFYKRISDLESFKILMCTRTLQQLSLPTKNLGIILHKTDSEMGNFMRKTTDEMKNYGVLPKKVTGQISFFIFK</sequence>
<evidence type="ECO:0000313" key="2">
    <source>
        <dbReference type="Proteomes" id="UP001431783"/>
    </source>
</evidence>
<comment type="caution">
    <text evidence="1">The sequence shown here is derived from an EMBL/GenBank/DDBJ whole genome shotgun (WGS) entry which is preliminary data.</text>
</comment>
<dbReference type="AlphaFoldDB" id="A0AAW1U2F2"/>
<dbReference type="Proteomes" id="UP001431783">
    <property type="component" value="Unassembled WGS sequence"/>
</dbReference>
<name>A0AAW1U2F2_9CUCU</name>
<organism evidence="1 2">
    <name type="scientific">Henosepilachna vigintioctopunctata</name>
    <dbReference type="NCBI Taxonomy" id="420089"/>
    <lineage>
        <taxon>Eukaryota</taxon>
        <taxon>Metazoa</taxon>
        <taxon>Ecdysozoa</taxon>
        <taxon>Arthropoda</taxon>
        <taxon>Hexapoda</taxon>
        <taxon>Insecta</taxon>
        <taxon>Pterygota</taxon>
        <taxon>Neoptera</taxon>
        <taxon>Endopterygota</taxon>
        <taxon>Coleoptera</taxon>
        <taxon>Polyphaga</taxon>
        <taxon>Cucujiformia</taxon>
        <taxon>Coccinelloidea</taxon>
        <taxon>Coccinellidae</taxon>
        <taxon>Epilachninae</taxon>
        <taxon>Epilachnini</taxon>
        <taxon>Henosepilachna</taxon>
    </lineage>
</organism>
<accession>A0AAW1U2F2</accession>
<keyword evidence="2" id="KW-1185">Reference proteome</keyword>
<proteinExistence type="predicted"/>
<gene>
    <name evidence="1" type="ORF">WA026_005598</name>
</gene>